<sequence>MSRKQIWILQCTYHRKGVPTYAFGKRFFKKGCPQCEEKRAAGKVFETDPTPAVLVYKFGELRNQRNRAVHMARILSEGGTT</sequence>
<evidence type="ECO:0000313" key="1">
    <source>
        <dbReference type="EMBL" id="KKN81366.1"/>
    </source>
</evidence>
<comment type="caution">
    <text evidence="1">The sequence shown here is derived from an EMBL/GenBank/DDBJ whole genome shotgun (WGS) entry which is preliminary data.</text>
</comment>
<proteinExistence type="predicted"/>
<accession>A0A0F9W6T5</accession>
<gene>
    <name evidence="1" type="ORF">LCGC14_0319790</name>
</gene>
<dbReference type="AlphaFoldDB" id="A0A0F9W6T5"/>
<name>A0A0F9W6T5_9ZZZZ</name>
<organism evidence="1">
    <name type="scientific">marine sediment metagenome</name>
    <dbReference type="NCBI Taxonomy" id="412755"/>
    <lineage>
        <taxon>unclassified sequences</taxon>
        <taxon>metagenomes</taxon>
        <taxon>ecological metagenomes</taxon>
    </lineage>
</organism>
<dbReference type="EMBL" id="LAZR01000215">
    <property type="protein sequence ID" value="KKN81366.1"/>
    <property type="molecule type" value="Genomic_DNA"/>
</dbReference>
<protein>
    <submittedName>
        <fullName evidence="1">Uncharacterized protein</fullName>
    </submittedName>
</protein>
<reference evidence="1" key="1">
    <citation type="journal article" date="2015" name="Nature">
        <title>Complex archaea that bridge the gap between prokaryotes and eukaryotes.</title>
        <authorList>
            <person name="Spang A."/>
            <person name="Saw J.H."/>
            <person name="Jorgensen S.L."/>
            <person name="Zaremba-Niedzwiedzka K."/>
            <person name="Martijn J."/>
            <person name="Lind A.E."/>
            <person name="van Eijk R."/>
            <person name="Schleper C."/>
            <person name="Guy L."/>
            <person name="Ettema T.J."/>
        </authorList>
    </citation>
    <scope>NUCLEOTIDE SEQUENCE</scope>
</reference>